<dbReference type="Proteomes" id="UP000712600">
    <property type="component" value="Unassembled WGS sequence"/>
</dbReference>
<feature type="region of interest" description="Disordered" evidence="1">
    <location>
        <begin position="1"/>
        <end position="41"/>
    </location>
</feature>
<evidence type="ECO:0000256" key="1">
    <source>
        <dbReference type="SAM" id="MobiDB-lite"/>
    </source>
</evidence>
<gene>
    <name evidence="2" type="ORF">F2Q69_00037779</name>
</gene>
<comment type="caution">
    <text evidence="2">The sequence shown here is derived from an EMBL/GenBank/DDBJ whole genome shotgun (WGS) entry which is preliminary data.</text>
</comment>
<sequence>MYRLSQGNRHVSKPATDRLEYGNRTTDRPSSVATQRPSMHTARSLRSDCYLTGARIRSLRSDRAIDVAVYVLGCYVATDLSPKLGRYVATEHLKHRYDTNPCILAYSLMLSPEDRGNPISCFSSFEVIN</sequence>
<organism evidence="2 3">
    <name type="scientific">Brassica cretica</name>
    <name type="common">Mustard</name>
    <dbReference type="NCBI Taxonomy" id="69181"/>
    <lineage>
        <taxon>Eukaryota</taxon>
        <taxon>Viridiplantae</taxon>
        <taxon>Streptophyta</taxon>
        <taxon>Embryophyta</taxon>
        <taxon>Tracheophyta</taxon>
        <taxon>Spermatophyta</taxon>
        <taxon>Magnoliopsida</taxon>
        <taxon>eudicotyledons</taxon>
        <taxon>Gunneridae</taxon>
        <taxon>Pentapetalae</taxon>
        <taxon>rosids</taxon>
        <taxon>malvids</taxon>
        <taxon>Brassicales</taxon>
        <taxon>Brassicaceae</taxon>
        <taxon>Brassiceae</taxon>
        <taxon>Brassica</taxon>
    </lineage>
</organism>
<dbReference type="EMBL" id="QGKX02000004">
    <property type="protein sequence ID" value="KAF3604601.1"/>
    <property type="molecule type" value="Genomic_DNA"/>
</dbReference>
<proteinExistence type="predicted"/>
<feature type="compositionally biased region" description="Polar residues" evidence="1">
    <location>
        <begin position="28"/>
        <end position="38"/>
    </location>
</feature>
<accession>A0A8S9SS31</accession>
<protein>
    <submittedName>
        <fullName evidence="2">Uncharacterized protein</fullName>
    </submittedName>
</protein>
<evidence type="ECO:0000313" key="2">
    <source>
        <dbReference type="EMBL" id="KAF3604601.1"/>
    </source>
</evidence>
<dbReference type="AlphaFoldDB" id="A0A8S9SS31"/>
<reference evidence="2" key="1">
    <citation type="submission" date="2019-12" db="EMBL/GenBank/DDBJ databases">
        <title>Genome sequencing and annotation of Brassica cretica.</title>
        <authorList>
            <person name="Studholme D.J."/>
            <person name="Sarris P."/>
        </authorList>
    </citation>
    <scope>NUCLEOTIDE SEQUENCE</scope>
    <source>
        <strain evidence="2">PFS-109/04</strain>
        <tissue evidence="2">Leaf</tissue>
    </source>
</reference>
<name>A0A8S9SS31_BRACR</name>
<evidence type="ECO:0000313" key="3">
    <source>
        <dbReference type="Proteomes" id="UP000712600"/>
    </source>
</evidence>
<feature type="compositionally biased region" description="Basic and acidic residues" evidence="1">
    <location>
        <begin position="15"/>
        <end position="27"/>
    </location>
</feature>